<evidence type="ECO:0000313" key="3">
    <source>
        <dbReference type="Proteomes" id="UP000199317"/>
    </source>
</evidence>
<evidence type="ECO:0000256" key="1">
    <source>
        <dbReference type="SAM" id="MobiDB-lite"/>
    </source>
</evidence>
<dbReference type="Proteomes" id="UP000199317">
    <property type="component" value="Unassembled WGS sequence"/>
</dbReference>
<protein>
    <submittedName>
        <fullName evidence="2">Uncharacterized protein</fullName>
    </submittedName>
</protein>
<dbReference type="AlphaFoldDB" id="A0A1H0N3A9"/>
<sequence length="91" mass="9714">MPAPRHMQGPEPADPGGQAVPRAVPRSGAPGGRWRPSPPARDCREKDQAASGWDSLRETFAAAWFWGRTEVTVPASISPASWPPSSITTLP</sequence>
<gene>
    <name evidence="2" type="ORF">SAMN04489708_104177</name>
</gene>
<organism evidence="2 3">
    <name type="scientific">Paracidovorax cattleyae</name>
    <dbReference type="NCBI Taxonomy" id="80868"/>
    <lineage>
        <taxon>Bacteria</taxon>
        <taxon>Pseudomonadati</taxon>
        <taxon>Pseudomonadota</taxon>
        <taxon>Betaproteobacteria</taxon>
        <taxon>Burkholderiales</taxon>
        <taxon>Comamonadaceae</taxon>
        <taxon>Paracidovorax</taxon>
    </lineage>
</organism>
<reference evidence="3" key="1">
    <citation type="submission" date="2016-10" db="EMBL/GenBank/DDBJ databases">
        <authorList>
            <person name="Varghese N."/>
            <person name="Submissions S."/>
        </authorList>
    </citation>
    <scope>NUCLEOTIDE SEQUENCE [LARGE SCALE GENOMIC DNA]</scope>
    <source>
        <strain evidence="3">DSM 17101</strain>
    </source>
</reference>
<dbReference type="EMBL" id="FNJL01000004">
    <property type="protein sequence ID" value="SDO86996.1"/>
    <property type="molecule type" value="Genomic_DNA"/>
</dbReference>
<keyword evidence="3" id="KW-1185">Reference proteome</keyword>
<proteinExistence type="predicted"/>
<accession>A0A1H0N3A9</accession>
<evidence type="ECO:0000313" key="2">
    <source>
        <dbReference type="EMBL" id="SDO86996.1"/>
    </source>
</evidence>
<name>A0A1H0N3A9_9BURK</name>
<feature type="region of interest" description="Disordered" evidence="1">
    <location>
        <begin position="1"/>
        <end position="51"/>
    </location>
</feature>